<dbReference type="Pfam" id="PF16344">
    <property type="entry name" value="FecR_C"/>
    <property type="match status" value="1"/>
</dbReference>
<dbReference type="GO" id="GO:0016989">
    <property type="term" value="F:sigma factor antagonist activity"/>
    <property type="evidence" value="ECO:0007669"/>
    <property type="project" value="TreeGrafter"/>
</dbReference>
<keyword evidence="4" id="KW-1185">Reference proteome</keyword>
<dbReference type="Gene3D" id="2.60.120.1440">
    <property type="match status" value="1"/>
</dbReference>
<gene>
    <name evidence="3" type="ORF">HGH92_00420</name>
</gene>
<sequence>MGVPDSQQPTTFLQRVAYLISRHQQDQLTASEAEELRAWLDATPENRRFMEQWNDTQWLASKLQSYSQPDVNTAWEAFRAKHLTDANFERAPRKTFRLTWRHWSAAAAVVLLAGTAWYVQRSRPAAPVAQQQQQQTPVLPGTSKAVLTLADGSTIQLDSAGRQVIAQGAASIHQQNGQLRYDIQNPDAAPALNTLTTPRGGQFRVILPDGTAVWLNAASSITYPTAFREGNRQVSITGEAYLEVTSKANHPFQVKINDHTTVDVLGTSFCISAYANENTIRTTLVSGAVKVNTGNTSRTLAPGQQAQITNGNIVVSPTDTAAAIAWKNGEFYFNNADIPAIMRQLERWYDVHAVYEGSIPVRTFQGEIQRNLPLEDILEGLQSTGIRFHMKGRNIIVQP</sequence>
<accession>A0A847RI28</accession>
<dbReference type="InterPro" id="IPR006860">
    <property type="entry name" value="FecR"/>
</dbReference>
<dbReference type="PANTHER" id="PTHR30273">
    <property type="entry name" value="PERIPLASMIC SIGNAL SENSOR AND SIGMA FACTOR ACTIVATOR FECR-RELATED"/>
    <property type="match status" value="1"/>
</dbReference>
<dbReference type="Pfam" id="PF04773">
    <property type="entry name" value="FecR"/>
    <property type="match status" value="1"/>
</dbReference>
<dbReference type="InterPro" id="IPR032508">
    <property type="entry name" value="FecR_C"/>
</dbReference>
<dbReference type="Gene3D" id="3.55.50.30">
    <property type="match status" value="1"/>
</dbReference>
<name>A0A847RI28_9BACT</name>
<evidence type="ECO:0000259" key="1">
    <source>
        <dbReference type="Pfam" id="PF04773"/>
    </source>
</evidence>
<protein>
    <submittedName>
        <fullName evidence="3">FecR family protein</fullName>
    </submittedName>
</protein>
<dbReference type="EMBL" id="JABAIA010000001">
    <property type="protein sequence ID" value="NLR62753.1"/>
    <property type="molecule type" value="Genomic_DNA"/>
</dbReference>
<comment type="caution">
    <text evidence="3">The sequence shown here is derived from an EMBL/GenBank/DDBJ whole genome shotgun (WGS) entry which is preliminary data.</text>
</comment>
<evidence type="ECO:0000313" key="3">
    <source>
        <dbReference type="EMBL" id="NLR62753.1"/>
    </source>
</evidence>
<proteinExistence type="predicted"/>
<organism evidence="3 4">
    <name type="scientific">Chitinophaga varians</name>
    <dbReference type="NCBI Taxonomy" id="2202339"/>
    <lineage>
        <taxon>Bacteria</taxon>
        <taxon>Pseudomonadati</taxon>
        <taxon>Bacteroidota</taxon>
        <taxon>Chitinophagia</taxon>
        <taxon>Chitinophagales</taxon>
        <taxon>Chitinophagaceae</taxon>
        <taxon>Chitinophaga</taxon>
    </lineage>
</organism>
<dbReference type="InterPro" id="IPR012373">
    <property type="entry name" value="Ferrdict_sens_TM"/>
</dbReference>
<dbReference type="AlphaFoldDB" id="A0A847RI28"/>
<feature type="domain" description="FecR protein" evidence="1">
    <location>
        <begin position="194"/>
        <end position="290"/>
    </location>
</feature>
<reference evidence="3 4" key="1">
    <citation type="submission" date="2020-04" db="EMBL/GenBank/DDBJ databases">
        <authorList>
            <person name="Yin C."/>
        </authorList>
    </citation>
    <scope>NUCLEOTIDE SEQUENCE [LARGE SCALE GENOMIC DNA]</scope>
    <source>
        <strain evidence="3 4">Ae27</strain>
    </source>
</reference>
<feature type="domain" description="Protein FecR C-terminal" evidence="2">
    <location>
        <begin position="330"/>
        <end position="397"/>
    </location>
</feature>
<dbReference type="PANTHER" id="PTHR30273:SF2">
    <property type="entry name" value="PROTEIN FECR"/>
    <property type="match status" value="1"/>
</dbReference>
<evidence type="ECO:0000313" key="4">
    <source>
        <dbReference type="Proteomes" id="UP000570474"/>
    </source>
</evidence>
<evidence type="ECO:0000259" key="2">
    <source>
        <dbReference type="Pfam" id="PF16344"/>
    </source>
</evidence>
<dbReference type="RefSeq" id="WP_168868805.1">
    <property type="nucleotide sequence ID" value="NZ_JABAIA010000001.1"/>
</dbReference>
<dbReference type="Proteomes" id="UP000570474">
    <property type="component" value="Unassembled WGS sequence"/>
</dbReference>